<dbReference type="AlphaFoldDB" id="A0AA97PP15"/>
<organism evidence="1">
    <name type="scientific">Pyricularia oryzae (strain Y34)</name>
    <name type="common">Rice blast fungus</name>
    <name type="synonym">Magnaporthe oryzae</name>
    <dbReference type="NCBI Taxonomy" id="1143189"/>
    <lineage>
        <taxon>Eukaryota</taxon>
        <taxon>Fungi</taxon>
        <taxon>Dikarya</taxon>
        <taxon>Ascomycota</taxon>
        <taxon>Pezizomycotina</taxon>
        <taxon>Sordariomycetes</taxon>
        <taxon>Sordariomycetidae</taxon>
        <taxon>Magnaporthales</taxon>
        <taxon>Pyriculariaceae</taxon>
        <taxon>Pyricularia</taxon>
    </lineage>
</organism>
<gene>
    <name evidence="1" type="ORF">OOU_Y34scaffold00278g6</name>
</gene>
<dbReference type="EMBL" id="JH793935">
    <property type="protein sequence ID" value="ELQ41438.1"/>
    <property type="molecule type" value="Genomic_DNA"/>
</dbReference>
<dbReference type="Proteomes" id="UP000011086">
    <property type="component" value="Unassembled WGS sequence"/>
</dbReference>
<reference evidence="1" key="1">
    <citation type="journal article" date="2012" name="PLoS Genet.">
        <title>Comparative analysis of the genomes of two field isolates of the rice blast fungus Magnaporthe oryzae.</title>
        <authorList>
            <person name="Xue M."/>
            <person name="Yang J."/>
            <person name="Li Z."/>
            <person name="Hu S."/>
            <person name="Yao N."/>
            <person name="Dean R.A."/>
            <person name="Zhao W."/>
            <person name="Shen M."/>
            <person name="Zhang H."/>
            <person name="Li C."/>
            <person name="Liu L."/>
            <person name="Cao L."/>
            <person name="Xu X."/>
            <person name="Xing Y."/>
            <person name="Hsiang T."/>
            <person name="Zhang Z."/>
            <person name="Xu J.R."/>
            <person name="Peng Y.L."/>
        </authorList>
    </citation>
    <scope>NUCLEOTIDE SEQUENCE</scope>
    <source>
        <strain evidence="1">Y34</strain>
    </source>
</reference>
<accession>A0AA97PP15</accession>
<sequence length="36" mass="4239">MSFAKRITTRRTDYFSGIVKAVSRNKYQGNRTDNKK</sequence>
<proteinExistence type="predicted"/>
<evidence type="ECO:0000313" key="1">
    <source>
        <dbReference type="EMBL" id="ELQ41438.1"/>
    </source>
</evidence>
<name>A0AA97PP15_PYRO3</name>
<protein>
    <submittedName>
        <fullName evidence="1">Uncharacterized protein</fullName>
    </submittedName>
</protein>